<name>A0A2S4HLM7_PSEA0</name>
<accession>A0A2S4HLM7</accession>
<reference evidence="1 2" key="1">
    <citation type="submission" date="2018-08" db="EMBL/GenBank/DDBJ databases">
        <title>Recombination of ecologically and evolutionarily significant loci maintains genetic cohesion in the Pseudomonas syringae species complex.</title>
        <authorList>
            <person name="Dillon M."/>
            <person name="Thakur S."/>
            <person name="Almeida R.N.D."/>
            <person name="Weir B.S."/>
            <person name="Guttman D.S."/>
        </authorList>
    </citation>
    <scope>NUCLEOTIDE SEQUENCE [LARGE SCALE GENOMIC DNA]</scope>
    <source>
        <strain evidence="1 2">19322</strain>
    </source>
</reference>
<proteinExistence type="predicted"/>
<dbReference type="Proteomes" id="UP000277952">
    <property type="component" value="Unassembled WGS sequence"/>
</dbReference>
<evidence type="ECO:0000313" key="1">
    <source>
        <dbReference type="EMBL" id="RML54862.1"/>
    </source>
</evidence>
<dbReference type="AlphaFoldDB" id="A0A2S4HLM7"/>
<sequence>MVFLTYQIHLDYRVRRRLGADKNDKNPAIQQQPQFIANVDVPPGFLVHISPLGWTHILLTGEYLWPNGEKA</sequence>
<organism evidence="1 2">
    <name type="scientific">Pseudomonas amygdali pv. morsprunorum</name>
    <dbReference type="NCBI Taxonomy" id="129138"/>
    <lineage>
        <taxon>Bacteria</taxon>
        <taxon>Pseudomonadati</taxon>
        <taxon>Pseudomonadota</taxon>
        <taxon>Gammaproteobacteria</taxon>
        <taxon>Pseudomonadales</taxon>
        <taxon>Pseudomonadaceae</taxon>
        <taxon>Pseudomonas</taxon>
        <taxon>Pseudomonas amygdali</taxon>
    </lineage>
</organism>
<protein>
    <submittedName>
        <fullName evidence="1">Transposase</fullName>
    </submittedName>
</protein>
<evidence type="ECO:0000313" key="2">
    <source>
        <dbReference type="Proteomes" id="UP000277952"/>
    </source>
</evidence>
<comment type="caution">
    <text evidence="1">The sequence shown here is derived from an EMBL/GenBank/DDBJ whole genome shotgun (WGS) entry which is preliminary data.</text>
</comment>
<gene>
    <name evidence="1" type="ORF">ALQ94_03980</name>
</gene>
<dbReference type="EMBL" id="RBNS01000116">
    <property type="protein sequence ID" value="RML54862.1"/>
    <property type="molecule type" value="Genomic_DNA"/>
</dbReference>